<protein>
    <recommendedName>
        <fullName evidence="3">Nucleotide-diphospho-sugar transferase domain-containing protein</fullName>
    </recommendedName>
</protein>
<dbReference type="GO" id="GO:0005794">
    <property type="term" value="C:Golgi apparatus"/>
    <property type="evidence" value="ECO:0007669"/>
    <property type="project" value="TreeGrafter"/>
</dbReference>
<dbReference type="Gramene" id="QL06p037830:mrna">
    <property type="protein sequence ID" value="QL06p037830:mrna"/>
    <property type="gene ID" value="QL06p037830"/>
</dbReference>
<name>A0A7N2R6P8_QUELO</name>
<dbReference type="InterPro" id="IPR005069">
    <property type="entry name" value="Nucl-diP-sugar_transferase"/>
</dbReference>
<evidence type="ECO:0000313" key="4">
    <source>
        <dbReference type="EnsemblPlants" id="QL06p037830:mrna"/>
    </source>
</evidence>
<dbReference type="Pfam" id="PF03407">
    <property type="entry name" value="Nucleotid_trans"/>
    <property type="match status" value="1"/>
</dbReference>
<evidence type="ECO:0000256" key="1">
    <source>
        <dbReference type="SAM" id="MobiDB-lite"/>
    </source>
</evidence>
<feature type="domain" description="Nucleotide-diphospho-sugar transferase" evidence="3">
    <location>
        <begin position="288"/>
        <end position="464"/>
    </location>
</feature>
<feature type="region of interest" description="Disordered" evidence="1">
    <location>
        <begin position="179"/>
        <end position="231"/>
    </location>
</feature>
<dbReference type="EnsemblPlants" id="QL06p037830:mrna">
    <property type="protein sequence ID" value="QL06p037830:mrna"/>
    <property type="gene ID" value="QL06p037830"/>
</dbReference>
<evidence type="ECO:0000256" key="2">
    <source>
        <dbReference type="SAM" id="Phobius"/>
    </source>
</evidence>
<dbReference type="InParanoid" id="A0A7N2R6P8"/>
<evidence type="ECO:0000259" key="3">
    <source>
        <dbReference type="Pfam" id="PF03407"/>
    </source>
</evidence>
<reference evidence="4 5" key="1">
    <citation type="journal article" date="2016" name="G3 (Bethesda)">
        <title>First Draft Assembly and Annotation of the Genome of a California Endemic Oak Quercus lobata Nee (Fagaceae).</title>
        <authorList>
            <person name="Sork V.L."/>
            <person name="Fitz-Gibbon S.T."/>
            <person name="Puiu D."/>
            <person name="Crepeau M."/>
            <person name="Gugger P.F."/>
            <person name="Sherman R."/>
            <person name="Stevens K."/>
            <person name="Langley C.H."/>
            <person name="Pellegrini M."/>
            <person name="Salzberg S.L."/>
        </authorList>
    </citation>
    <scope>NUCLEOTIDE SEQUENCE [LARGE SCALE GENOMIC DNA]</scope>
    <source>
        <strain evidence="4 5">cv. SW786</strain>
    </source>
</reference>
<feature type="compositionally biased region" description="Basic residues" evidence="1">
    <location>
        <begin position="220"/>
        <end position="229"/>
    </location>
</feature>
<feature type="compositionally biased region" description="Basic residues" evidence="1">
    <location>
        <begin position="179"/>
        <end position="194"/>
    </location>
</feature>
<dbReference type="AlphaFoldDB" id="A0A7N2R6P8"/>
<sequence length="484" mass="54873">MSAFFLHQRPIHNPFSFSGPNPLLSRRSSSSSSSSSRPFNPTALLLLLSLLIILGVFLPWSGMPDFLFSSNSNTSSHYSKWRDYTLAQAASFVAKNGTVIVCAVSYPYLPFLNNWLISIARQKHQDKVLVIAEDYATLFKVNQRWPGHAVLVPPAPDSQTAHKFGSQYVRDKDARTRLPGRRTRVRRGGTRRRGRDAADRASVPRRAASRHVADPDSGRRGKNRLRRGRNRADSVRIGRIGKYRPATDTTDTAETCRNRPKSAVKIAGEAEILTLDAFLALFFLCFVNQGFFNFTSRWPRHLLHILELGYNVMYNDVDMVWLADPFPYLQGSHDVYFTDDMAAVKPLNHSHDLPPPGKKGRPYICSCMIFLRPTSGAKLVMKKWIEELQSQPWSKAKKANDQPGFNWALNKTAGEVDLYLLPQAAFPTGGLYFKNKTWVQETKGMHVIIHNNYITGFEKKIKRFHDFGLWLVDDHALESPLGRL</sequence>
<dbReference type="OMA" id="SRWKDYT"/>
<dbReference type="EMBL" id="LRBV02000006">
    <property type="status" value="NOT_ANNOTATED_CDS"/>
    <property type="molecule type" value="Genomic_DNA"/>
</dbReference>
<dbReference type="Proteomes" id="UP000594261">
    <property type="component" value="Chromosome 6"/>
</dbReference>
<proteinExistence type="predicted"/>
<dbReference type="PANTHER" id="PTHR47032:SF1">
    <property type="entry name" value="UDP-D-XYLOSE:L-FUCOSE ALPHA-1,3-D-XYLOSYLTRANSFERASE-RELATED"/>
    <property type="match status" value="1"/>
</dbReference>
<dbReference type="GO" id="GO:0010306">
    <property type="term" value="P:rhamnogalacturonan II biosynthetic process"/>
    <property type="evidence" value="ECO:0007669"/>
    <property type="project" value="TreeGrafter"/>
</dbReference>
<accession>A0A7N2R6P8</accession>
<dbReference type="PANTHER" id="PTHR47032">
    <property type="entry name" value="UDP-D-XYLOSE:L-FUCOSE ALPHA-1,3-D-XYLOSYLTRANSFERASE-RELATED"/>
    <property type="match status" value="1"/>
</dbReference>
<keyword evidence="5" id="KW-1185">Reference proteome</keyword>
<keyword evidence="2" id="KW-0472">Membrane</keyword>
<evidence type="ECO:0000313" key="5">
    <source>
        <dbReference type="Proteomes" id="UP000594261"/>
    </source>
</evidence>
<feature type="transmembrane region" description="Helical" evidence="2">
    <location>
        <begin position="43"/>
        <end position="63"/>
    </location>
</feature>
<dbReference type="GO" id="GO:0035252">
    <property type="term" value="F:UDP-xylosyltransferase activity"/>
    <property type="evidence" value="ECO:0007669"/>
    <property type="project" value="TreeGrafter"/>
</dbReference>
<keyword evidence="2" id="KW-1133">Transmembrane helix</keyword>
<organism evidence="4 5">
    <name type="scientific">Quercus lobata</name>
    <name type="common">Valley oak</name>
    <dbReference type="NCBI Taxonomy" id="97700"/>
    <lineage>
        <taxon>Eukaryota</taxon>
        <taxon>Viridiplantae</taxon>
        <taxon>Streptophyta</taxon>
        <taxon>Embryophyta</taxon>
        <taxon>Tracheophyta</taxon>
        <taxon>Spermatophyta</taxon>
        <taxon>Magnoliopsida</taxon>
        <taxon>eudicotyledons</taxon>
        <taxon>Gunneridae</taxon>
        <taxon>Pentapetalae</taxon>
        <taxon>rosids</taxon>
        <taxon>fabids</taxon>
        <taxon>Fagales</taxon>
        <taxon>Fagaceae</taxon>
        <taxon>Quercus</taxon>
    </lineage>
</organism>
<dbReference type="InterPro" id="IPR052636">
    <property type="entry name" value="UDP-D-xylose:L-fucose_XylT"/>
</dbReference>
<keyword evidence="2" id="KW-0812">Transmembrane</keyword>
<dbReference type="FunCoup" id="A0A7N2R6P8">
    <property type="interactions" value="447"/>
</dbReference>
<reference evidence="4" key="2">
    <citation type="submission" date="2021-01" db="UniProtKB">
        <authorList>
            <consortium name="EnsemblPlants"/>
        </authorList>
    </citation>
    <scope>IDENTIFICATION</scope>
</reference>